<feature type="coiled-coil region" evidence="1">
    <location>
        <begin position="641"/>
        <end position="706"/>
    </location>
</feature>
<dbReference type="STRING" id="71717.A0A4Y7TX95"/>
<keyword evidence="1" id="KW-0175">Coiled coil</keyword>
<feature type="compositionally biased region" description="Basic and acidic residues" evidence="2">
    <location>
        <begin position="293"/>
        <end position="306"/>
    </location>
</feature>
<feature type="compositionally biased region" description="Basic and acidic residues" evidence="2">
    <location>
        <begin position="83"/>
        <end position="92"/>
    </location>
</feature>
<organism evidence="3 4">
    <name type="scientific">Coprinellus micaceus</name>
    <name type="common">Glistening ink-cap mushroom</name>
    <name type="synonym">Coprinus micaceus</name>
    <dbReference type="NCBI Taxonomy" id="71717"/>
    <lineage>
        <taxon>Eukaryota</taxon>
        <taxon>Fungi</taxon>
        <taxon>Dikarya</taxon>
        <taxon>Basidiomycota</taxon>
        <taxon>Agaricomycotina</taxon>
        <taxon>Agaricomycetes</taxon>
        <taxon>Agaricomycetidae</taxon>
        <taxon>Agaricales</taxon>
        <taxon>Agaricineae</taxon>
        <taxon>Psathyrellaceae</taxon>
        <taxon>Coprinellus</taxon>
    </lineage>
</organism>
<feature type="compositionally biased region" description="Polar residues" evidence="2">
    <location>
        <begin position="97"/>
        <end position="106"/>
    </location>
</feature>
<keyword evidence="4" id="KW-1185">Reference proteome</keyword>
<dbReference type="AlphaFoldDB" id="A0A4Y7TX95"/>
<comment type="caution">
    <text evidence="3">The sequence shown here is derived from an EMBL/GenBank/DDBJ whole genome shotgun (WGS) entry which is preliminary data.</text>
</comment>
<feature type="compositionally biased region" description="Low complexity" evidence="2">
    <location>
        <begin position="356"/>
        <end position="373"/>
    </location>
</feature>
<evidence type="ECO:0000256" key="2">
    <source>
        <dbReference type="SAM" id="MobiDB-lite"/>
    </source>
</evidence>
<name>A0A4Y7TX95_COPMI</name>
<feature type="region of interest" description="Disordered" evidence="2">
    <location>
        <begin position="537"/>
        <end position="565"/>
    </location>
</feature>
<feature type="compositionally biased region" description="Polar residues" evidence="2">
    <location>
        <begin position="336"/>
        <end position="345"/>
    </location>
</feature>
<protein>
    <submittedName>
        <fullName evidence="3">Uncharacterized protein</fullName>
    </submittedName>
</protein>
<gene>
    <name evidence="3" type="ORF">FA13DRAFT_1724735</name>
</gene>
<proteinExistence type="predicted"/>
<feature type="compositionally biased region" description="Gly residues" evidence="2">
    <location>
        <begin position="189"/>
        <end position="213"/>
    </location>
</feature>
<feature type="compositionally biased region" description="Low complexity" evidence="2">
    <location>
        <begin position="114"/>
        <end position="130"/>
    </location>
</feature>
<dbReference type="Proteomes" id="UP000298030">
    <property type="component" value="Unassembled WGS sequence"/>
</dbReference>
<evidence type="ECO:0000313" key="4">
    <source>
        <dbReference type="Proteomes" id="UP000298030"/>
    </source>
</evidence>
<feature type="compositionally biased region" description="Polar residues" evidence="2">
    <location>
        <begin position="310"/>
        <end position="328"/>
    </location>
</feature>
<dbReference type="OrthoDB" id="6017at2759"/>
<accession>A0A4Y7TX95</accession>
<feature type="compositionally biased region" description="Basic and acidic residues" evidence="2">
    <location>
        <begin position="234"/>
        <end position="249"/>
    </location>
</feature>
<reference evidence="3 4" key="1">
    <citation type="journal article" date="2019" name="Nat. Ecol. Evol.">
        <title>Megaphylogeny resolves global patterns of mushroom evolution.</title>
        <authorList>
            <person name="Varga T."/>
            <person name="Krizsan K."/>
            <person name="Foldi C."/>
            <person name="Dima B."/>
            <person name="Sanchez-Garcia M."/>
            <person name="Sanchez-Ramirez S."/>
            <person name="Szollosi G.J."/>
            <person name="Szarkandi J.G."/>
            <person name="Papp V."/>
            <person name="Albert L."/>
            <person name="Andreopoulos W."/>
            <person name="Angelini C."/>
            <person name="Antonin V."/>
            <person name="Barry K.W."/>
            <person name="Bougher N.L."/>
            <person name="Buchanan P."/>
            <person name="Buyck B."/>
            <person name="Bense V."/>
            <person name="Catcheside P."/>
            <person name="Chovatia M."/>
            <person name="Cooper J."/>
            <person name="Damon W."/>
            <person name="Desjardin D."/>
            <person name="Finy P."/>
            <person name="Geml J."/>
            <person name="Haridas S."/>
            <person name="Hughes K."/>
            <person name="Justo A."/>
            <person name="Karasinski D."/>
            <person name="Kautmanova I."/>
            <person name="Kiss B."/>
            <person name="Kocsube S."/>
            <person name="Kotiranta H."/>
            <person name="LaButti K.M."/>
            <person name="Lechner B.E."/>
            <person name="Liimatainen K."/>
            <person name="Lipzen A."/>
            <person name="Lukacs Z."/>
            <person name="Mihaltcheva S."/>
            <person name="Morgado L.N."/>
            <person name="Niskanen T."/>
            <person name="Noordeloos M.E."/>
            <person name="Ohm R.A."/>
            <person name="Ortiz-Santana B."/>
            <person name="Ovrebo C."/>
            <person name="Racz N."/>
            <person name="Riley R."/>
            <person name="Savchenko A."/>
            <person name="Shiryaev A."/>
            <person name="Soop K."/>
            <person name="Spirin V."/>
            <person name="Szebenyi C."/>
            <person name="Tomsovsky M."/>
            <person name="Tulloss R.E."/>
            <person name="Uehling J."/>
            <person name="Grigoriev I.V."/>
            <person name="Vagvolgyi C."/>
            <person name="Papp T."/>
            <person name="Martin F.M."/>
            <person name="Miettinen O."/>
            <person name="Hibbett D.S."/>
            <person name="Nagy L.G."/>
        </authorList>
    </citation>
    <scope>NUCLEOTIDE SEQUENCE [LARGE SCALE GENOMIC DNA]</scope>
    <source>
        <strain evidence="3 4">FP101781</strain>
    </source>
</reference>
<evidence type="ECO:0000256" key="1">
    <source>
        <dbReference type="SAM" id="Coils"/>
    </source>
</evidence>
<dbReference type="EMBL" id="QPFP01000002">
    <property type="protein sequence ID" value="TEB38790.1"/>
    <property type="molecule type" value="Genomic_DNA"/>
</dbReference>
<sequence length="818" mass="89754">MANRIHVRCMWFDDEKEPVAGGCKRRGTCEFIHPNDREWARALRKQLATQRPRHHERAPTPPTLRSRREEMSKPKQSSSSFNSRHDRGKETSDFDESSWNVASSSLKGKAPERTSTWSSSGWGSPPKGSTDSARIKRDDWGSASGWGVSSGWGDGTSTEWGAGSGWNAGDSSGSKDKGTEGWGTSDTSAGGGWGSADAGSGSGGWGSGSGWGDPAGWEPIPASAAGSSTPETSKVAEARGKTASRDIPTKKPSLTIHFGHSRQSSIDDSLPTPDARKTVSFAIPAVPTTRTLTESKGKERAMERPPELSIDTQTTVRTRDAQPSSAGSSRDPRRTGGSSSNSNTPAMGPPAVPGASSRIPPTPSSATSTGSTSKELLGQAKAIKRRIATVPENMEPKISILQVNLSAEERAEVYRKTIMYIQDLVCIQVKLNKMKSTEQNWKRSQASDFYANSSQLAREKLTAGRNGVAEGLAELRRQRETVIKELVSLPDIPTRPYRPYNVMADRQKLIDYTSELKTWMEELDIPKRVRALQIKEVQTPDSEKQSAKPSSSAAPDLAEATSDAMAVDHPEVETKPGIIERLRALPRVTIADINNAIEALQNSVALAWDKVSFEAYTQEEIDSAVDDIRQEVTEMLKARKLRALKTQKLKLRAAMDKQEKAKNELSRALDQKLILGEAVNERINSVQSNVDELKRKTAELNRINDELEPLIIAAEQRQQKKTEYIDNMTNQIQALMARRARPKQRKVREYTIDDIPLEFRQTIVNEVVAEVQPVLEGMLAGTSQVGEELKAVLEQMIEPLLEKTETITKAVKNIPAAS</sequence>
<evidence type="ECO:0000313" key="3">
    <source>
        <dbReference type="EMBL" id="TEB38790.1"/>
    </source>
</evidence>
<feature type="region of interest" description="Disordered" evidence="2">
    <location>
        <begin position="46"/>
        <end position="376"/>
    </location>
</feature>